<dbReference type="PANTHER" id="PTHR43236">
    <property type="entry name" value="ANTITOXIN HIGA1"/>
    <property type="match status" value="1"/>
</dbReference>
<protein>
    <recommendedName>
        <fullName evidence="1">IrrE N-terminal-like domain-containing protein</fullName>
    </recommendedName>
</protein>
<keyword evidence="3" id="KW-1185">Reference proteome</keyword>
<sequence>MKVEQNISRLKYLLTLYKMTAEDLLLVISEGLTKPLTKDDILSDEINVNHLKRIDKVFNKGLHYYLDPKSPEVSKDASIFFRKNKFGTDLNIGAKKIVNQFEEFKISLSAISKLAEINIDRPLPVFSVQDDPKAIAVKIRKELYPGFNPIPKEFLRALISKFAEKNILVFEFVETWNKKEKANIDGFFLAPNVIVLKRQQSSFRREIFTLIHELGHYLLNEEEIEEIDISSFANNKLSAIERWCNDFAYYFLVGEYNRAFEQIDKADGTNDYYFELIESISNQTHLSQIALFTKLLFERKISQNNYNTIKADFDEQYRLRQEEEKKQRELDKLLGIQKGGSTPKPINSPLLISTIQTAFYEGVVNEYDVCKTLNISPDKLEKYLQ</sequence>
<dbReference type="PANTHER" id="PTHR43236:SF2">
    <property type="entry name" value="BLL0069 PROTEIN"/>
    <property type="match status" value="1"/>
</dbReference>
<dbReference type="RefSeq" id="WP_010854421.1">
    <property type="nucleotide sequence ID" value="NZ_AQHR01000061.1"/>
</dbReference>
<accession>R7ZT44</accession>
<dbReference type="STRING" id="1232681.ADIS_2283"/>
<dbReference type="InterPro" id="IPR052345">
    <property type="entry name" value="Rad_response_metalloprotease"/>
</dbReference>
<feature type="domain" description="IrrE N-terminal-like" evidence="1">
    <location>
        <begin position="180"/>
        <end position="253"/>
    </location>
</feature>
<comment type="caution">
    <text evidence="2">The sequence shown here is derived from an EMBL/GenBank/DDBJ whole genome shotgun (WGS) entry which is preliminary data.</text>
</comment>
<organism evidence="2 3">
    <name type="scientific">Lunatimonas lonarensis</name>
    <dbReference type="NCBI Taxonomy" id="1232681"/>
    <lineage>
        <taxon>Bacteria</taxon>
        <taxon>Pseudomonadati</taxon>
        <taxon>Bacteroidota</taxon>
        <taxon>Cytophagia</taxon>
        <taxon>Cytophagales</taxon>
        <taxon>Cyclobacteriaceae</taxon>
    </lineage>
</organism>
<evidence type="ECO:0000313" key="3">
    <source>
        <dbReference type="Proteomes" id="UP000013909"/>
    </source>
</evidence>
<dbReference type="Proteomes" id="UP000013909">
    <property type="component" value="Unassembled WGS sequence"/>
</dbReference>
<gene>
    <name evidence="2" type="ORF">ADIS_2283</name>
</gene>
<name>R7ZT44_9BACT</name>
<dbReference type="Gene3D" id="1.10.10.2910">
    <property type="match status" value="1"/>
</dbReference>
<reference evidence="2 3" key="1">
    <citation type="submission" date="2013-02" db="EMBL/GenBank/DDBJ databases">
        <title>A novel strain isolated from Lonar lake, Maharashtra, India.</title>
        <authorList>
            <person name="Singh A."/>
        </authorList>
    </citation>
    <scope>NUCLEOTIDE SEQUENCE [LARGE SCALE GENOMIC DNA]</scope>
    <source>
        <strain evidence="2 3">AK24</strain>
    </source>
</reference>
<dbReference type="AlphaFoldDB" id="R7ZT44"/>
<dbReference type="EMBL" id="AQHR01000061">
    <property type="protein sequence ID" value="EON77203.1"/>
    <property type="molecule type" value="Genomic_DNA"/>
</dbReference>
<dbReference type="InterPro" id="IPR010359">
    <property type="entry name" value="IrrE_HExxH"/>
</dbReference>
<evidence type="ECO:0000259" key="1">
    <source>
        <dbReference type="Pfam" id="PF06114"/>
    </source>
</evidence>
<dbReference type="PATRIC" id="fig|1288963.3.peg.2275"/>
<proteinExistence type="predicted"/>
<dbReference type="Pfam" id="PF06114">
    <property type="entry name" value="Peptidase_M78"/>
    <property type="match status" value="1"/>
</dbReference>
<evidence type="ECO:0000313" key="2">
    <source>
        <dbReference type="EMBL" id="EON77203.1"/>
    </source>
</evidence>